<evidence type="ECO:0000256" key="2">
    <source>
        <dbReference type="ARBA" id="ARBA00012018"/>
    </source>
</evidence>
<dbReference type="EC" id="3.1.4.3" evidence="2"/>
<dbReference type="Proteomes" id="UP001285263">
    <property type="component" value="Unassembled WGS sequence"/>
</dbReference>
<comment type="similarity">
    <text evidence="1">Belongs to the bacterial phospholipase C family.</text>
</comment>
<protein>
    <recommendedName>
        <fullName evidence="2">phospholipase C</fullName>
        <ecNumber evidence="2">3.1.4.3</ecNumber>
    </recommendedName>
</protein>
<dbReference type="Pfam" id="PF04185">
    <property type="entry name" value="Phosphoesterase"/>
    <property type="match status" value="1"/>
</dbReference>
<dbReference type="Gene3D" id="3.40.720.10">
    <property type="entry name" value="Alkaline Phosphatase, subunit A"/>
    <property type="match status" value="2"/>
</dbReference>
<dbReference type="PANTHER" id="PTHR31956:SF1">
    <property type="entry name" value="NON-SPECIFIC PHOSPHOLIPASE C1"/>
    <property type="match status" value="1"/>
</dbReference>
<dbReference type="InterPro" id="IPR017850">
    <property type="entry name" value="Alkaline_phosphatase_core_sf"/>
</dbReference>
<dbReference type="NCBIfam" id="TIGR03396">
    <property type="entry name" value="PC_PLC"/>
    <property type="match status" value="1"/>
</dbReference>
<dbReference type="PANTHER" id="PTHR31956">
    <property type="entry name" value="NON-SPECIFIC PHOSPHOLIPASE C4-RELATED"/>
    <property type="match status" value="1"/>
</dbReference>
<evidence type="ECO:0000256" key="1">
    <source>
        <dbReference type="ARBA" id="ARBA00009717"/>
    </source>
</evidence>
<reference evidence="5 6" key="1">
    <citation type="submission" date="2023-11" db="EMBL/GenBank/DDBJ databases">
        <title>Paucibacter sp. nov., isolated from fresh soil in Korea.</title>
        <authorList>
            <person name="Le N.T.T."/>
        </authorList>
    </citation>
    <scope>NUCLEOTIDE SEQUENCE [LARGE SCALE GENOMIC DNA]</scope>
    <source>
        <strain evidence="5 6">R3-3</strain>
    </source>
</reference>
<evidence type="ECO:0000313" key="6">
    <source>
        <dbReference type="Proteomes" id="UP001285263"/>
    </source>
</evidence>
<dbReference type="InterPro" id="IPR006311">
    <property type="entry name" value="TAT_signal"/>
</dbReference>
<accession>A0ABU5DF97</accession>
<feature type="domain" description="Bacterial phospholipase C C-terminal" evidence="4">
    <location>
        <begin position="644"/>
        <end position="722"/>
    </location>
</feature>
<gene>
    <name evidence="5" type="ORF">SNE35_10590</name>
</gene>
<dbReference type="Pfam" id="PF05506">
    <property type="entry name" value="PLipase_C_C"/>
    <property type="match status" value="2"/>
</dbReference>
<dbReference type="InterPro" id="IPR017767">
    <property type="entry name" value="PC-PLC"/>
</dbReference>
<keyword evidence="3" id="KW-0378">Hydrolase</keyword>
<sequence>MTQIDRRSLLRGAASAGLTAVIPDSIKQALAVPAKSVTGTIQDVQHIVVLMQENRSFDHYFGMLRGVRGFSDPRAVKLYGSGDSVFVQPNQNSSGVTQTPATVLPFRPSLPNVGSAFLPDLSHAWKDAQGAWNQGLYDQWTRFKTKNTMAYMEREDIPFYYALADAFTICDAYHCSIMTSTDPNRYYLWTGWVGQNGSANPDTATTGSTPGVVSLASSGNGVAPVGPQITNADSGYNWHTYPERLQDAGVTWKIYQDVGLGLNAAGSWGYSGSNAYIGNFGDNPLLDFLQYRNAQPGSPLYQGARIGTNISNGGAFNNGGLFDQLRADVAAGTLPQVSWIVSPEAYSEHPNWPANYGAYYVNNVLAALTSNPAVWASTVLIICYDENDGYFDHIVPPTPPMSAAQGKSTVSTVNEIYPGTSSTSFPAGPYGLGARVPMLVVSPWSKGGFVCSQTFDHTSVIRFIEQRFGVMEPNITPWRRTVCGDLTAALDFSTENTSLARLPSTTAYMPPASDVSSGKKYSTATLTLPTTQAIPTQEPGLRLARALPYVLQADRVANGQAGGFDIAFANTGTAGAHFHVRTGNSTLAGGSTGPWGYTVEAGKTLADSFTAAAGGSYDIAVHGSNGFFRHFAGGTDAAASNLLVKASYDAIGGGISLTVTNAGTAAATVTITDKYTNAASHQLLAPGASFRSDWTLSTSYSWYDLLVTAAEDARFVAQYAGHVETGRASTSDPLL</sequence>
<name>A0ABU5DF97_9BURK</name>
<proteinExistence type="inferred from homology"/>
<dbReference type="InterPro" id="IPR007312">
    <property type="entry name" value="Phosphoesterase"/>
</dbReference>
<dbReference type="PROSITE" id="PS51318">
    <property type="entry name" value="TAT"/>
    <property type="match status" value="1"/>
</dbReference>
<evidence type="ECO:0000313" key="5">
    <source>
        <dbReference type="EMBL" id="MDY0744958.1"/>
    </source>
</evidence>
<dbReference type="EMBL" id="JAXCLA010000003">
    <property type="protein sequence ID" value="MDY0744958.1"/>
    <property type="molecule type" value="Genomic_DNA"/>
</dbReference>
<feature type="domain" description="Bacterial phospholipase C C-terminal" evidence="4">
    <location>
        <begin position="544"/>
        <end position="633"/>
    </location>
</feature>
<organism evidence="5 6">
    <name type="scientific">Roseateles agri</name>
    <dbReference type="NCBI Taxonomy" id="3098619"/>
    <lineage>
        <taxon>Bacteria</taxon>
        <taxon>Pseudomonadati</taxon>
        <taxon>Pseudomonadota</taxon>
        <taxon>Betaproteobacteria</taxon>
        <taxon>Burkholderiales</taxon>
        <taxon>Sphaerotilaceae</taxon>
        <taxon>Roseateles</taxon>
    </lineage>
</organism>
<dbReference type="RefSeq" id="WP_320422867.1">
    <property type="nucleotide sequence ID" value="NZ_JAXCLA010000003.1"/>
</dbReference>
<comment type="caution">
    <text evidence="5">The sequence shown here is derived from an EMBL/GenBank/DDBJ whole genome shotgun (WGS) entry which is preliminary data.</text>
</comment>
<dbReference type="InterPro" id="IPR008475">
    <property type="entry name" value="PLipase_C_C"/>
</dbReference>
<evidence type="ECO:0000256" key="3">
    <source>
        <dbReference type="ARBA" id="ARBA00022801"/>
    </source>
</evidence>
<evidence type="ECO:0000259" key="4">
    <source>
        <dbReference type="Pfam" id="PF05506"/>
    </source>
</evidence>
<dbReference type="CDD" id="cd16014">
    <property type="entry name" value="PLC"/>
    <property type="match status" value="1"/>
</dbReference>
<keyword evidence="6" id="KW-1185">Reference proteome</keyword>